<proteinExistence type="predicted"/>
<protein>
    <recommendedName>
        <fullName evidence="5">SWIM-type domain-containing protein</fullName>
    </recommendedName>
</protein>
<organism evidence="6 7">
    <name type="scientific">Heracleum sosnowskyi</name>
    <dbReference type="NCBI Taxonomy" id="360622"/>
    <lineage>
        <taxon>Eukaryota</taxon>
        <taxon>Viridiplantae</taxon>
        <taxon>Streptophyta</taxon>
        <taxon>Embryophyta</taxon>
        <taxon>Tracheophyta</taxon>
        <taxon>Spermatophyta</taxon>
        <taxon>Magnoliopsida</taxon>
        <taxon>eudicotyledons</taxon>
        <taxon>Gunneridae</taxon>
        <taxon>Pentapetalae</taxon>
        <taxon>asterids</taxon>
        <taxon>campanulids</taxon>
        <taxon>Apiales</taxon>
        <taxon>Apiaceae</taxon>
        <taxon>Apioideae</taxon>
        <taxon>apioid superclade</taxon>
        <taxon>Tordylieae</taxon>
        <taxon>Tordyliinae</taxon>
        <taxon>Heracleum</taxon>
    </lineage>
</organism>
<comment type="caution">
    <text evidence="6">The sequence shown here is derived from an EMBL/GenBank/DDBJ whole genome shotgun (WGS) entry which is preliminary data.</text>
</comment>
<dbReference type="Proteomes" id="UP001237642">
    <property type="component" value="Unassembled WGS sequence"/>
</dbReference>
<evidence type="ECO:0000256" key="4">
    <source>
        <dbReference type="PROSITE-ProRule" id="PRU00325"/>
    </source>
</evidence>
<feature type="domain" description="SWIM-type" evidence="5">
    <location>
        <begin position="1"/>
        <end position="27"/>
    </location>
</feature>
<gene>
    <name evidence="6" type="ORF">POM88_006584</name>
</gene>
<dbReference type="EMBL" id="JAUIZM010000002">
    <property type="protein sequence ID" value="KAK1396721.1"/>
    <property type="molecule type" value="Genomic_DNA"/>
</dbReference>
<keyword evidence="2 4" id="KW-0863">Zinc-finger</keyword>
<dbReference type="AlphaFoldDB" id="A0AAD8N5K0"/>
<reference evidence="6" key="2">
    <citation type="submission" date="2023-05" db="EMBL/GenBank/DDBJ databases">
        <authorList>
            <person name="Schelkunov M.I."/>
        </authorList>
    </citation>
    <scope>NUCLEOTIDE SEQUENCE</scope>
    <source>
        <strain evidence="6">Hsosn_3</strain>
        <tissue evidence="6">Leaf</tissue>
    </source>
</reference>
<reference evidence="6" key="1">
    <citation type="submission" date="2023-02" db="EMBL/GenBank/DDBJ databases">
        <title>Genome of toxic invasive species Heracleum sosnowskyi carries increased number of genes despite the absence of recent whole-genome duplications.</title>
        <authorList>
            <person name="Schelkunov M."/>
            <person name="Shtratnikova V."/>
            <person name="Makarenko M."/>
            <person name="Klepikova A."/>
            <person name="Omelchenko D."/>
            <person name="Novikova G."/>
            <person name="Obukhova E."/>
            <person name="Bogdanov V."/>
            <person name="Penin A."/>
            <person name="Logacheva M."/>
        </authorList>
    </citation>
    <scope>NUCLEOTIDE SEQUENCE</scope>
    <source>
        <strain evidence="6">Hsosn_3</strain>
        <tissue evidence="6">Leaf</tissue>
    </source>
</reference>
<dbReference type="Pfam" id="PF04434">
    <property type="entry name" value="SWIM"/>
    <property type="match status" value="1"/>
</dbReference>
<keyword evidence="3" id="KW-0862">Zinc</keyword>
<dbReference type="SMART" id="SM00575">
    <property type="entry name" value="ZnF_PMZ"/>
    <property type="match status" value="1"/>
</dbReference>
<keyword evidence="7" id="KW-1185">Reference proteome</keyword>
<evidence type="ECO:0000313" key="6">
    <source>
        <dbReference type="EMBL" id="KAK1396721.1"/>
    </source>
</evidence>
<evidence type="ECO:0000259" key="5">
    <source>
        <dbReference type="PROSITE" id="PS50966"/>
    </source>
</evidence>
<evidence type="ECO:0000256" key="1">
    <source>
        <dbReference type="ARBA" id="ARBA00022723"/>
    </source>
</evidence>
<sequence>MVTCSCKNFEFWGIVCCHILGVFLREDYFQIPVTYLPLRWCRDEYQAKIGVHCVSELMNENVEQACDNIGVHEKQVIVQCRPASVTKGRPKKNIMKGGKELAKQIKKCS</sequence>
<evidence type="ECO:0000256" key="2">
    <source>
        <dbReference type="ARBA" id="ARBA00022771"/>
    </source>
</evidence>
<name>A0AAD8N5K0_9APIA</name>
<dbReference type="PROSITE" id="PS50966">
    <property type="entry name" value="ZF_SWIM"/>
    <property type="match status" value="1"/>
</dbReference>
<evidence type="ECO:0000313" key="7">
    <source>
        <dbReference type="Proteomes" id="UP001237642"/>
    </source>
</evidence>
<evidence type="ECO:0000256" key="3">
    <source>
        <dbReference type="ARBA" id="ARBA00022833"/>
    </source>
</evidence>
<dbReference type="InterPro" id="IPR006564">
    <property type="entry name" value="Znf_PMZ"/>
</dbReference>
<dbReference type="InterPro" id="IPR007527">
    <property type="entry name" value="Znf_SWIM"/>
</dbReference>
<keyword evidence="1" id="KW-0479">Metal-binding</keyword>
<accession>A0AAD8N5K0</accession>
<dbReference type="GO" id="GO:0008270">
    <property type="term" value="F:zinc ion binding"/>
    <property type="evidence" value="ECO:0007669"/>
    <property type="project" value="UniProtKB-KW"/>
</dbReference>